<feature type="region of interest" description="Disordered" evidence="1">
    <location>
        <begin position="385"/>
        <end position="426"/>
    </location>
</feature>
<name>A0AAD9L4P6_RIDPI</name>
<evidence type="ECO:0000313" key="3">
    <source>
        <dbReference type="Proteomes" id="UP001209878"/>
    </source>
</evidence>
<evidence type="ECO:0000256" key="1">
    <source>
        <dbReference type="SAM" id="MobiDB-lite"/>
    </source>
</evidence>
<organism evidence="2 3">
    <name type="scientific">Ridgeia piscesae</name>
    <name type="common">Tubeworm</name>
    <dbReference type="NCBI Taxonomy" id="27915"/>
    <lineage>
        <taxon>Eukaryota</taxon>
        <taxon>Metazoa</taxon>
        <taxon>Spiralia</taxon>
        <taxon>Lophotrochozoa</taxon>
        <taxon>Annelida</taxon>
        <taxon>Polychaeta</taxon>
        <taxon>Sedentaria</taxon>
        <taxon>Canalipalpata</taxon>
        <taxon>Sabellida</taxon>
        <taxon>Siboglinidae</taxon>
        <taxon>Ridgeia</taxon>
    </lineage>
</organism>
<dbReference type="EMBL" id="JAODUO010000316">
    <property type="protein sequence ID" value="KAK2183289.1"/>
    <property type="molecule type" value="Genomic_DNA"/>
</dbReference>
<keyword evidence="3" id="KW-1185">Reference proteome</keyword>
<dbReference type="AlphaFoldDB" id="A0AAD9L4P6"/>
<sequence length="426" mass="47232">MGDYGFGLNTNDRALSPVDLNQLTNNQSLFSPEPLPTNTINMQDETLAEKSAVKQQQLSSPNPDHGTDTSLDDSLARKVNAEQQNGRMSEDKGKANMNESVNSVITSLNQLGLSEPSTAVNNLTNTPSFWSTAATDDAFISEFQGMNGTVAFQNFPPATNALFNTSLTAPPQLGLGMPPRQQQPPPQQQRRAITGHHHNFQQRQHHSNIFLNNTKAYPTWSSAPHQQSWAQQNQAGLNPWGNMQQQNRRSVPNLNPIGAPGKKPFGPRPSVNSAMLVPQHSKYRRSSSYPGHMQQQQPVIGTKMPLDFATFEDQRDNSCMLGLHQDRGNPTFDSLRFPMEPHIMDIMRTGAMDQPDHLKARFYGRRRGKSPFGYVDEAHLLNDGSLDQTVPNMSSPSQGSPNSQERIEHYSRKVFVGGLPPDIDEG</sequence>
<gene>
    <name evidence="2" type="ORF">NP493_317g01008</name>
</gene>
<accession>A0AAD9L4P6</accession>
<dbReference type="Proteomes" id="UP001209878">
    <property type="component" value="Unassembled WGS sequence"/>
</dbReference>
<feature type="compositionally biased region" description="Polar residues" evidence="1">
    <location>
        <begin position="385"/>
        <end position="404"/>
    </location>
</feature>
<evidence type="ECO:0000313" key="2">
    <source>
        <dbReference type="EMBL" id="KAK2183289.1"/>
    </source>
</evidence>
<feature type="compositionally biased region" description="Polar residues" evidence="1">
    <location>
        <begin position="53"/>
        <end position="62"/>
    </location>
</feature>
<comment type="caution">
    <text evidence="2">The sequence shown here is derived from an EMBL/GenBank/DDBJ whole genome shotgun (WGS) entry which is preliminary data.</text>
</comment>
<reference evidence="2" key="1">
    <citation type="journal article" date="2023" name="Mol. Biol. Evol.">
        <title>Third-Generation Sequencing Reveals the Adaptive Role of the Epigenome in Three Deep-Sea Polychaetes.</title>
        <authorList>
            <person name="Perez M."/>
            <person name="Aroh O."/>
            <person name="Sun Y."/>
            <person name="Lan Y."/>
            <person name="Juniper S.K."/>
            <person name="Young C.R."/>
            <person name="Angers B."/>
            <person name="Qian P.Y."/>
        </authorList>
    </citation>
    <scope>NUCLEOTIDE SEQUENCE</scope>
    <source>
        <strain evidence="2">R07B-5</strain>
    </source>
</reference>
<feature type="region of interest" description="Disordered" evidence="1">
    <location>
        <begin position="49"/>
        <end position="73"/>
    </location>
</feature>
<proteinExistence type="predicted"/>
<protein>
    <submittedName>
        <fullName evidence="2">Uncharacterized protein</fullName>
    </submittedName>
</protein>